<accession>A0A139KYZ0</accession>
<dbReference type="Proteomes" id="UP000095576">
    <property type="component" value="Unassembled WGS sequence"/>
</dbReference>
<name>A0A139KYZ0_BACT4</name>
<dbReference type="PATRIC" id="fig|818.29.peg.675"/>
<dbReference type="EMBL" id="CZAP01000001">
    <property type="protein sequence ID" value="CUO77757.1"/>
    <property type="molecule type" value="Genomic_DNA"/>
</dbReference>
<evidence type="ECO:0000313" key="1">
    <source>
        <dbReference type="EMBL" id="CUO77757.1"/>
    </source>
</evidence>
<organism evidence="1 2">
    <name type="scientific">Bacteroides thetaiotaomicron</name>
    <dbReference type="NCBI Taxonomy" id="818"/>
    <lineage>
        <taxon>Bacteria</taxon>
        <taxon>Pseudomonadati</taxon>
        <taxon>Bacteroidota</taxon>
        <taxon>Bacteroidia</taxon>
        <taxon>Bacteroidales</taxon>
        <taxon>Bacteroidaceae</taxon>
        <taxon>Bacteroides</taxon>
    </lineage>
</organism>
<reference evidence="1 2" key="1">
    <citation type="submission" date="2015-09" db="EMBL/GenBank/DDBJ databases">
        <authorList>
            <consortium name="Pathogen Informatics"/>
        </authorList>
    </citation>
    <scope>NUCLEOTIDE SEQUENCE [LARGE SCALE GENOMIC DNA]</scope>
    <source>
        <strain evidence="1 2">2789STDY5834899</strain>
    </source>
</reference>
<dbReference type="AlphaFoldDB" id="A0A139KYZ0"/>
<evidence type="ECO:0000313" key="2">
    <source>
        <dbReference type="Proteomes" id="UP000095576"/>
    </source>
</evidence>
<proteinExistence type="predicted"/>
<dbReference type="RefSeq" id="WP_010538357.1">
    <property type="nucleotide sequence ID" value="NZ_CZAP01000001.1"/>
</dbReference>
<gene>
    <name evidence="1" type="ORF">ERS852511_00030</name>
</gene>
<protein>
    <submittedName>
        <fullName evidence="1">Uncharacterized protein</fullName>
    </submittedName>
</protein>
<sequence>MFGLLSKNKEGIFNVGLLEMAIALYPIIAGYGYGSFKLAFGFLLIIDVCLIGRMRQSNVSFRQLYQYLAFVVLHNTVWLFLLQSVPSYFVNSCIADVIYLVSIVLIVPHLDFVKLKNSIYIVAVVCIVGMIYHVLMIQTGHSIQPIKLPFMPEMGSQSRLYAYLDRPTSFFWEPQSYASFMLVPLFFLLRERQMLFAFLVAASMLVSTSTTGILMAMFMLAFFLLTQKQKIWYRVLGVAAIIGLVYFFLYSSFTSSGLEKLENTNLEENNRTINGLLIAQDMNFFDLIFGVPFANLQDAYEAGYITRNIIVMADGIVFVSAFWVCLCCQGLIGLFFFMNVYWGIFKQNKAVSPYLICIIISLFSNPDILGASYVFQLMIMYVFISYNQKHDEQLEYSNSYEN</sequence>